<dbReference type="AlphaFoldDB" id="A0A9E7CSB0"/>
<accession>A0A9E7CSB0</accession>
<feature type="compositionally biased region" description="Polar residues" evidence="1">
    <location>
        <begin position="168"/>
        <end position="197"/>
    </location>
</feature>
<protein>
    <submittedName>
        <fullName evidence="4">Outer membrane beta-barrel protein</fullName>
    </submittedName>
</protein>
<reference evidence="4" key="1">
    <citation type="submission" date="2022-03" db="EMBL/GenBank/DDBJ databases">
        <title>Description of Abyssus ytuae gen. nov., sp. nov., a novel member of the family Flavobacteriaceae isolated from the sediment of Mariana Trench.</title>
        <authorList>
            <person name="Zhang J."/>
            <person name="Xu X."/>
        </authorList>
    </citation>
    <scope>NUCLEOTIDE SEQUENCE</scope>
    <source>
        <strain evidence="4">MT3330</strain>
    </source>
</reference>
<feature type="domain" description="Outer membrane protein beta-barrel" evidence="3">
    <location>
        <begin position="270"/>
        <end position="482"/>
    </location>
</feature>
<keyword evidence="2" id="KW-0472">Membrane</keyword>
<evidence type="ECO:0000313" key="4">
    <source>
        <dbReference type="EMBL" id="UOB15956.1"/>
    </source>
</evidence>
<name>A0A9E7CSB0_9FLAO</name>
<dbReference type="RefSeq" id="WP_255841098.1">
    <property type="nucleotide sequence ID" value="NZ_CP094358.1"/>
</dbReference>
<proteinExistence type="predicted"/>
<dbReference type="EMBL" id="CP094358">
    <property type="protein sequence ID" value="UOB15956.1"/>
    <property type="molecule type" value="Genomic_DNA"/>
</dbReference>
<dbReference type="KEGG" id="fbm:MQE35_09405"/>
<dbReference type="Proteomes" id="UP000831290">
    <property type="component" value="Chromosome"/>
</dbReference>
<feature type="region of interest" description="Disordered" evidence="1">
    <location>
        <begin position="168"/>
        <end position="246"/>
    </location>
</feature>
<keyword evidence="5" id="KW-1185">Reference proteome</keyword>
<evidence type="ECO:0000259" key="3">
    <source>
        <dbReference type="Pfam" id="PF13568"/>
    </source>
</evidence>
<dbReference type="InterPro" id="IPR025665">
    <property type="entry name" value="Beta-barrel_OMP_2"/>
</dbReference>
<organism evidence="4 5">
    <name type="scientific">Abyssalbus ytuae</name>
    <dbReference type="NCBI Taxonomy" id="2926907"/>
    <lineage>
        <taxon>Bacteria</taxon>
        <taxon>Pseudomonadati</taxon>
        <taxon>Bacteroidota</taxon>
        <taxon>Flavobacteriia</taxon>
        <taxon>Flavobacteriales</taxon>
        <taxon>Flavobacteriaceae</taxon>
        <taxon>Abyssalbus</taxon>
    </lineage>
</organism>
<evidence type="ECO:0000256" key="2">
    <source>
        <dbReference type="SAM" id="Phobius"/>
    </source>
</evidence>
<keyword evidence="2" id="KW-1133">Transmembrane helix</keyword>
<dbReference type="Pfam" id="PF13568">
    <property type="entry name" value="OMP_b-brl_2"/>
    <property type="match status" value="1"/>
</dbReference>
<feature type="region of interest" description="Disordered" evidence="1">
    <location>
        <begin position="144"/>
        <end position="163"/>
    </location>
</feature>
<evidence type="ECO:0000313" key="5">
    <source>
        <dbReference type="Proteomes" id="UP000831290"/>
    </source>
</evidence>
<keyword evidence="2" id="KW-0812">Transmembrane</keyword>
<evidence type="ECO:0000256" key="1">
    <source>
        <dbReference type="SAM" id="MobiDB-lite"/>
    </source>
</evidence>
<feature type="compositionally biased region" description="Basic and acidic residues" evidence="1">
    <location>
        <begin position="216"/>
        <end position="237"/>
    </location>
</feature>
<sequence>MSNRKNIDRLFQEKFKDFEVFPDEDIWNNIHRKLDASQKKKRSLLPLWVRLGGIAAGVALLLSIGYNVFYNSVENNHILTDKNNTLPQEVNGQDKIETEIEKEKIEGTGNPSQIVHEEIVNNNPSKSNSLSNKEKVNTPIVNSINNNIVATPHSGKQRATQRITSSVQNNNQNNFPDSEVVSQQNDEASDKNNQQIALNAPQEEEKDVSPYFAENKNIKKEETVGKKNEPSSEKLEKAVAQQETQKENGKKSIFSVIEENEKEVKETEVAQNRWSITPNVAPVYYNTLGDGSPIHSQFSDNNKEGDINMSYGINIAYQITDKLSVRSGINKVNFGYNTRGVEFTSSTQGVVIGNVNYSSRATNIKVSDNITNNSSDLPSQDPLVAFEAANIARVESYEGYMNQTFGYLEVPLELKYRILNKKFGVNVIGGVSSLFLTDNEITLESEGLVTEMGEANNLNEVNFSTNIGLGFDYKFSKSLQLSVEPMFKYQLNAFSNSDGGFKPYSLGVYTGINFKF</sequence>
<gene>
    <name evidence="4" type="ORF">MQE35_09405</name>
</gene>
<feature type="transmembrane region" description="Helical" evidence="2">
    <location>
        <begin position="47"/>
        <end position="69"/>
    </location>
</feature>